<keyword evidence="2" id="KW-1185">Reference proteome</keyword>
<comment type="caution">
    <text evidence="1">The sequence shown here is derived from an EMBL/GenBank/DDBJ whole genome shotgun (WGS) entry which is preliminary data.</text>
</comment>
<protein>
    <submittedName>
        <fullName evidence="1">Uncharacterized protein</fullName>
    </submittedName>
</protein>
<dbReference type="EMBL" id="JAUHHV010000009">
    <property type="protein sequence ID" value="KAK1412272.1"/>
    <property type="molecule type" value="Genomic_DNA"/>
</dbReference>
<reference evidence="1" key="1">
    <citation type="journal article" date="2023" name="bioRxiv">
        <title>Improved chromosome-level genome assembly for marigold (Tagetes erecta).</title>
        <authorList>
            <person name="Jiang F."/>
            <person name="Yuan L."/>
            <person name="Wang S."/>
            <person name="Wang H."/>
            <person name="Xu D."/>
            <person name="Wang A."/>
            <person name="Fan W."/>
        </authorList>
    </citation>
    <scope>NUCLEOTIDE SEQUENCE</scope>
    <source>
        <strain evidence="1">WSJ</strain>
        <tissue evidence="1">Leaf</tissue>
    </source>
</reference>
<sequence>MLLTLLARAKVFHDIALIHLTPFIIHTIERTNLYGGHIHTHIHNSISLLQRKITKIESESSQLYMHNRYNTPSIYHQPS</sequence>
<evidence type="ECO:0000313" key="2">
    <source>
        <dbReference type="Proteomes" id="UP001229421"/>
    </source>
</evidence>
<gene>
    <name evidence="1" type="ORF">QVD17_33386</name>
</gene>
<dbReference type="Proteomes" id="UP001229421">
    <property type="component" value="Unassembled WGS sequence"/>
</dbReference>
<proteinExistence type="predicted"/>
<organism evidence="1 2">
    <name type="scientific">Tagetes erecta</name>
    <name type="common">African marigold</name>
    <dbReference type="NCBI Taxonomy" id="13708"/>
    <lineage>
        <taxon>Eukaryota</taxon>
        <taxon>Viridiplantae</taxon>
        <taxon>Streptophyta</taxon>
        <taxon>Embryophyta</taxon>
        <taxon>Tracheophyta</taxon>
        <taxon>Spermatophyta</taxon>
        <taxon>Magnoliopsida</taxon>
        <taxon>eudicotyledons</taxon>
        <taxon>Gunneridae</taxon>
        <taxon>Pentapetalae</taxon>
        <taxon>asterids</taxon>
        <taxon>campanulids</taxon>
        <taxon>Asterales</taxon>
        <taxon>Asteraceae</taxon>
        <taxon>Asteroideae</taxon>
        <taxon>Heliantheae alliance</taxon>
        <taxon>Tageteae</taxon>
        <taxon>Tagetes</taxon>
    </lineage>
</organism>
<name>A0AAD8K0X4_TARER</name>
<evidence type="ECO:0000313" key="1">
    <source>
        <dbReference type="EMBL" id="KAK1412272.1"/>
    </source>
</evidence>
<dbReference type="AlphaFoldDB" id="A0AAD8K0X4"/>
<accession>A0AAD8K0X4</accession>